<evidence type="ECO:0000313" key="2">
    <source>
        <dbReference type="Proteomes" id="UP000249782"/>
    </source>
</evidence>
<dbReference type="AlphaFoldDB" id="A0A328PBW1"/>
<name>A0A328PBW1_9EURY</name>
<dbReference type="EMBL" id="QLOE01000010">
    <property type="protein sequence ID" value="RAO78611.1"/>
    <property type="molecule type" value="Genomic_DNA"/>
</dbReference>
<protein>
    <submittedName>
        <fullName evidence="1">Uncharacterized protein</fullName>
    </submittedName>
</protein>
<sequence>MTKIGNILYDVFVKNPQMKEKLKELVDKGLKAKELNVNMKLPCYFLFPDPTSFGCEGCDLKCNGASTASLKLKEHSFKEIVDKTHFYKHLEILLRPTINPQ</sequence>
<reference evidence="1 2" key="1">
    <citation type="submission" date="2018-06" db="EMBL/GenBank/DDBJ databases">
        <title>Draft genome sequence of hyperthermophilic methanogen Methanothermobacter tenebrarum sp. MCM-B 1447.</title>
        <authorList>
            <person name="Pore S.D."/>
            <person name="Dagar S."/>
            <person name="Dhakephalkar P.K."/>
        </authorList>
    </citation>
    <scope>NUCLEOTIDE SEQUENCE [LARGE SCALE GENOMIC DNA]</scope>
    <source>
        <strain evidence="1 2">MCM B 1447</strain>
    </source>
</reference>
<comment type="caution">
    <text evidence="1">The sequence shown here is derived from an EMBL/GenBank/DDBJ whole genome shotgun (WGS) entry which is preliminary data.</text>
</comment>
<accession>A0A328PBW1</accession>
<dbReference type="Proteomes" id="UP000249782">
    <property type="component" value="Unassembled WGS sequence"/>
</dbReference>
<organism evidence="1 2">
    <name type="scientific">Methanothermobacter tenebrarum</name>
    <dbReference type="NCBI Taxonomy" id="680118"/>
    <lineage>
        <taxon>Archaea</taxon>
        <taxon>Methanobacteriati</taxon>
        <taxon>Methanobacteriota</taxon>
        <taxon>Methanomada group</taxon>
        <taxon>Methanobacteria</taxon>
        <taxon>Methanobacteriales</taxon>
        <taxon>Methanobacteriaceae</taxon>
        <taxon>Methanothermobacter</taxon>
    </lineage>
</organism>
<evidence type="ECO:0000313" key="1">
    <source>
        <dbReference type="EMBL" id="RAO78611.1"/>
    </source>
</evidence>
<gene>
    <name evidence="1" type="ORF">DPC56_07055</name>
</gene>
<keyword evidence="2" id="KW-1185">Reference proteome</keyword>
<dbReference type="RefSeq" id="WP_112094375.1">
    <property type="nucleotide sequence ID" value="NZ_QLOE01000010.1"/>
</dbReference>
<proteinExistence type="predicted"/>